<evidence type="ECO:0008006" key="3">
    <source>
        <dbReference type="Google" id="ProtNLM"/>
    </source>
</evidence>
<evidence type="ECO:0000313" key="1">
    <source>
        <dbReference type="EMBL" id="OGY40367.1"/>
    </source>
</evidence>
<organism evidence="1 2">
    <name type="scientific">Candidatus Brennerbacteria bacterium RIFOXYD1_FULL_41_16</name>
    <dbReference type="NCBI Taxonomy" id="1797529"/>
    <lineage>
        <taxon>Bacteria</taxon>
        <taxon>Candidatus Brenneribacteriota</taxon>
    </lineage>
</organism>
<dbReference type="Gene3D" id="1.10.10.60">
    <property type="entry name" value="Homeodomain-like"/>
    <property type="match status" value="1"/>
</dbReference>
<sequence>MENNLTIEKRQEKDKQLLIETLKETPIITAACKKAGIGRATYYRWRKEDLPFLRQVETAMTEGFELINDLSEGQIISLIKEKKLPAITLWLRHHHPRYGSKIKPYLKPAISEDLTPKEQKIIKKALALSSGNIKSKNIHGRNNF</sequence>
<name>A0A1G1XM16_9BACT</name>
<comment type="caution">
    <text evidence="1">The sequence shown here is derived from an EMBL/GenBank/DDBJ whole genome shotgun (WGS) entry which is preliminary data.</text>
</comment>
<dbReference type="EMBL" id="MHHY01000009">
    <property type="protein sequence ID" value="OGY40367.1"/>
    <property type="molecule type" value="Genomic_DNA"/>
</dbReference>
<proteinExistence type="predicted"/>
<accession>A0A1G1XM16</accession>
<dbReference type="Proteomes" id="UP000178570">
    <property type="component" value="Unassembled WGS sequence"/>
</dbReference>
<evidence type="ECO:0000313" key="2">
    <source>
        <dbReference type="Proteomes" id="UP000178570"/>
    </source>
</evidence>
<protein>
    <recommendedName>
        <fullName evidence="3">Homeodomain phBC6A51-type domain-containing protein</fullName>
    </recommendedName>
</protein>
<dbReference type="AlphaFoldDB" id="A0A1G1XM16"/>
<reference evidence="1 2" key="1">
    <citation type="journal article" date="2016" name="Nat. Commun.">
        <title>Thousands of microbial genomes shed light on interconnected biogeochemical processes in an aquifer system.</title>
        <authorList>
            <person name="Anantharaman K."/>
            <person name="Brown C.T."/>
            <person name="Hug L.A."/>
            <person name="Sharon I."/>
            <person name="Castelle C.J."/>
            <person name="Probst A.J."/>
            <person name="Thomas B.C."/>
            <person name="Singh A."/>
            <person name="Wilkins M.J."/>
            <person name="Karaoz U."/>
            <person name="Brodie E.L."/>
            <person name="Williams K.H."/>
            <person name="Hubbard S.S."/>
            <person name="Banfield J.F."/>
        </authorList>
    </citation>
    <scope>NUCLEOTIDE SEQUENCE [LARGE SCALE GENOMIC DNA]</scope>
</reference>
<gene>
    <name evidence="1" type="ORF">A2570_03775</name>
</gene>
<dbReference type="STRING" id="1797529.A2570_03775"/>